<evidence type="ECO:0000313" key="6">
    <source>
        <dbReference type="Proteomes" id="UP001056981"/>
    </source>
</evidence>
<dbReference type="InterPro" id="IPR036390">
    <property type="entry name" value="WH_DNA-bd_sf"/>
</dbReference>
<accession>A0A9Q9BCM5</accession>
<evidence type="ECO:0000256" key="1">
    <source>
        <dbReference type="ARBA" id="ARBA00023015"/>
    </source>
</evidence>
<evidence type="ECO:0000259" key="4">
    <source>
        <dbReference type="PROSITE" id="PS51000"/>
    </source>
</evidence>
<evidence type="ECO:0000256" key="2">
    <source>
        <dbReference type="ARBA" id="ARBA00023125"/>
    </source>
</evidence>
<sequence>MYVEERLELILKDLNRYGKLNVKDLSEKFKVTPMTIRRDLSILEEKGLLVKSYGGALSKESLSHDKLYSTRKKENLPVKKKIAAEALLFIKNGMTILLDAGTTNYELAKFLVESLLKDLVIITNDLKIACVLAEKQFFQIVVLGGIIENENILTCGSMAVSMLKDFEIDACFVGTQSISDKFEIRTPNIAKVELKRTYIEKSQQRFLLADSTKFKKSKLYKICDLKDFHYIITDKKIGISEKNYIKKHKLEWLSIKP</sequence>
<dbReference type="SUPFAM" id="SSF100950">
    <property type="entry name" value="NagB/RpiA/CoA transferase-like"/>
    <property type="match status" value="1"/>
</dbReference>
<dbReference type="PRINTS" id="PR00037">
    <property type="entry name" value="HTHLACR"/>
</dbReference>
<protein>
    <submittedName>
        <fullName evidence="5">DeoR/GlpR transcriptional regulator</fullName>
    </submittedName>
</protein>
<reference evidence="5" key="1">
    <citation type="submission" date="2020-04" db="EMBL/GenBank/DDBJ databases">
        <title>Comparative genomics of oral phylogroup-2 Treponema strains.</title>
        <authorList>
            <person name="Zeng H."/>
            <person name="Chan Y.K."/>
            <person name="Watt R.M."/>
        </authorList>
    </citation>
    <scope>NUCLEOTIDE SEQUENCE</scope>
    <source>
        <strain evidence="5">OMZ 905</strain>
    </source>
</reference>
<dbReference type="Pfam" id="PF00455">
    <property type="entry name" value="DeoRC"/>
    <property type="match status" value="1"/>
</dbReference>
<dbReference type="RefSeq" id="WP_253716069.1">
    <property type="nucleotide sequence ID" value="NZ_CP051522.1"/>
</dbReference>
<gene>
    <name evidence="5" type="ORF">E4N86_06175</name>
</gene>
<dbReference type="InterPro" id="IPR036388">
    <property type="entry name" value="WH-like_DNA-bd_sf"/>
</dbReference>
<evidence type="ECO:0000256" key="3">
    <source>
        <dbReference type="ARBA" id="ARBA00023163"/>
    </source>
</evidence>
<evidence type="ECO:0000313" key="5">
    <source>
        <dbReference type="EMBL" id="UTD00309.1"/>
    </source>
</evidence>
<dbReference type="SMART" id="SM00420">
    <property type="entry name" value="HTH_DEOR"/>
    <property type="match status" value="1"/>
</dbReference>
<keyword evidence="3" id="KW-0804">Transcription</keyword>
<dbReference type="Gene3D" id="1.10.10.10">
    <property type="entry name" value="Winged helix-like DNA-binding domain superfamily/Winged helix DNA-binding domain"/>
    <property type="match status" value="1"/>
</dbReference>
<dbReference type="Gene3D" id="3.40.50.1360">
    <property type="match status" value="1"/>
</dbReference>
<dbReference type="SMART" id="SM01134">
    <property type="entry name" value="DeoRC"/>
    <property type="match status" value="1"/>
</dbReference>
<keyword evidence="2" id="KW-0238">DNA-binding</keyword>
<keyword evidence="1" id="KW-0805">Transcription regulation</keyword>
<dbReference type="PROSITE" id="PS51000">
    <property type="entry name" value="HTH_DEOR_2"/>
    <property type="match status" value="1"/>
</dbReference>
<dbReference type="EMBL" id="CP051635">
    <property type="protein sequence ID" value="UTD00309.1"/>
    <property type="molecule type" value="Genomic_DNA"/>
</dbReference>
<dbReference type="InterPro" id="IPR018356">
    <property type="entry name" value="Tscrpt_reg_HTH_DeoR_CS"/>
</dbReference>
<feature type="domain" description="HTH deoR-type" evidence="4">
    <location>
        <begin position="3"/>
        <end position="58"/>
    </location>
</feature>
<dbReference type="InterPro" id="IPR014036">
    <property type="entry name" value="DeoR-like_C"/>
</dbReference>
<dbReference type="AlphaFoldDB" id="A0A9Q9BCM5"/>
<name>A0A9Q9BCM5_TREDN</name>
<dbReference type="GO" id="GO:0003677">
    <property type="term" value="F:DNA binding"/>
    <property type="evidence" value="ECO:0007669"/>
    <property type="project" value="UniProtKB-KW"/>
</dbReference>
<dbReference type="SUPFAM" id="SSF46785">
    <property type="entry name" value="Winged helix' DNA-binding domain"/>
    <property type="match status" value="1"/>
</dbReference>
<organism evidence="5 6">
    <name type="scientific">Treponema denticola</name>
    <dbReference type="NCBI Taxonomy" id="158"/>
    <lineage>
        <taxon>Bacteria</taxon>
        <taxon>Pseudomonadati</taxon>
        <taxon>Spirochaetota</taxon>
        <taxon>Spirochaetia</taxon>
        <taxon>Spirochaetales</taxon>
        <taxon>Treponemataceae</taxon>
        <taxon>Treponema</taxon>
    </lineage>
</organism>
<dbReference type="Pfam" id="PF08220">
    <property type="entry name" value="HTH_DeoR"/>
    <property type="match status" value="1"/>
</dbReference>
<dbReference type="GO" id="GO:0003700">
    <property type="term" value="F:DNA-binding transcription factor activity"/>
    <property type="evidence" value="ECO:0007669"/>
    <property type="project" value="InterPro"/>
</dbReference>
<dbReference type="InterPro" id="IPR037171">
    <property type="entry name" value="NagB/RpiA_transferase-like"/>
</dbReference>
<dbReference type="InterPro" id="IPR050313">
    <property type="entry name" value="Carb_Metab_HTH_regulators"/>
</dbReference>
<dbReference type="PROSITE" id="PS00894">
    <property type="entry name" value="HTH_DEOR_1"/>
    <property type="match status" value="1"/>
</dbReference>
<proteinExistence type="predicted"/>
<dbReference type="Proteomes" id="UP001056981">
    <property type="component" value="Chromosome"/>
</dbReference>
<dbReference type="PANTHER" id="PTHR30363:SF46">
    <property type="entry name" value="LYSR FAMILY TRANSCRIPTIONAL REGULATOR"/>
    <property type="match status" value="1"/>
</dbReference>
<dbReference type="InterPro" id="IPR001034">
    <property type="entry name" value="DeoR_HTH"/>
</dbReference>
<dbReference type="PANTHER" id="PTHR30363">
    <property type="entry name" value="HTH-TYPE TRANSCRIPTIONAL REGULATOR SRLR-RELATED"/>
    <property type="match status" value="1"/>
</dbReference>